<name>A0AA92SW73_9BACT</name>
<comment type="caution">
    <text evidence="1">The sequence shown here is derived from an EMBL/GenBank/DDBJ whole genome shotgun (WGS) entry which is preliminary data.</text>
</comment>
<dbReference type="Proteomes" id="UP000261187">
    <property type="component" value="Unassembled WGS sequence"/>
</dbReference>
<gene>
    <name evidence="1" type="ORF">DXC61_14550</name>
</gene>
<reference evidence="1 2" key="1">
    <citation type="submission" date="2018-08" db="EMBL/GenBank/DDBJ databases">
        <title>A genome reference for cultivated species of the human gut microbiota.</title>
        <authorList>
            <person name="Zou Y."/>
            <person name="Xue W."/>
            <person name="Luo G."/>
        </authorList>
    </citation>
    <scope>NUCLEOTIDE SEQUENCE [LARGE SCALE GENOMIC DNA]</scope>
    <source>
        <strain evidence="1 2">TF06-40</strain>
    </source>
</reference>
<accession>A0AA92SW73</accession>
<organism evidence="1 2">
    <name type="scientific">Segatella copri</name>
    <dbReference type="NCBI Taxonomy" id="165179"/>
    <lineage>
        <taxon>Bacteria</taxon>
        <taxon>Pseudomonadati</taxon>
        <taxon>Bacteroidota</taxon>
        <taxon>Bacteroidia</taxon>
        <taxon>Bacteroidales</taxon>
        <taxon>Prevotellaceae</taxon>
        <taxon>Segatella</taxon>
    </lineage>
</organism>
<protein>
    <recommendedName>
        <fullName evidence="3">ATP-binding protein</fullName>
    </recommendedName>
</protein>
<dbReference type="AlphaFoldDB" id="A0AA92SW73"/>
<evidence type="ECO:0008006" key="3">
    <source>
        <dbReference type="Google" id="ProtNLM"/>
    </source>
</evidence>
<evidence type="ECO:0000313" key="1">
    <source>
        <dbReference type="EMBL" id="RGL54799.1"/>
    </source>
</evidence>
<evidence type="ECO:0000313" key="2">
    <source>
        <dbReference type="Proteomes" id="UP000261187"/>
    </source>
</evidence>
<proteinExistence type="predicted"/>
<sequence length="499" mass="57730">MDISNLWEKLEPKPCNLEAIRLDLKAGLVPNLPYFVIGNEELKKKLSDNISAIDSQFSFSYIVANYGNGKTNILRYLEYFFNEVFKERNVKVAYWRADVDKYDLIIFLLYIIQVQFNESLRNALIQMSSEEIDKAAFSYKDSFVSLKEYVSEIKSHKESSDDLNYLIELGTGRKYTKGAFQKYSIPQLSDYNRREVLVFFLNVLAVSGNYIIFAIDELEKIHEKSKARFSSFLTSYRELIDLKGAIKGHCLLTAATDASGSTLASINPAFERRISSFKLSLEVINGKANISLLASYLKDLIGSGKTSDQTDKIVNTISSKSFSNNNTILEKLCSELFEEHSSDWNDLLESYSLQEKFLEEKDKLSANSAFEGIYTKFFDSLNRYIKVYTVNDNIYIKASERILLKHDEKEIILFMFSDDYVANINRLNNLTLIYPDYQIRVFRPLSTDMSFELKGIKIKEIVTYEPEDLMTLFDLYYDYYAEYGEEIEKIIHAYSKNIL</sequence>
<dbReference type="EMBL" id="QSSA01000049">
    <property type="protein sequence ID" value="RGL54799.1"/>
    <property type="molecule type" value="Genomic_DNA"/>
</dbReference>
<dbReference type="RefSeq" id="WP_117695737.1">
    <property type="nucleotide sequence ID" value="NZ_QSSA01000049.1"/>
</dbReference>